<feature type="domain" description="PAC" evidence="3">
    <location>
        <begin position="226"/>
        <end position="278"/>
    </location>
</feature>
<dbReference type="InterPro" id="IPR000700">
    <property type="entry name" value="PAS-assoc_C"/>
</dbReference>
<dbReference type="Pfam" id="PF00072">
    <property type="entry name" value="Response_reg"/>
    <property type="match status" value="1"/>
</dbReference>
<dbReference type="PANTHER" id="PTHR43228">
    <property type="entry name" value="TWO-COMPONENT RESPONSE REGULATOR"/>
    <property type="match status" value="1"/>
</dbReference>
<dbReference type="RefSeq" id="WP_126308968.1">
    <property type="nucleotide sequence ID" value="NZ_AP018449.1"/>
</dbReference>
<dbReference type="SMART" id="SM00448">
    <property type="entry name" value="REC"/>
    <property type="match status" value="1"/>
</dbReference>
<feature type="modified residue" description="4-aspartylphosphate" evidence="1">
    <location>
        <position position="69"/>
    </location>
</feature>
<sequence>MGEQEYQMLTETEHLFCRARILYMEDDVGLGRLLQKRLERMACMVDIAHNGSAGLEMFTDGTYDVVITDYDMPVVDGLEVLKKLKDFIPVIILTGQGDERVAVEAMKLGAADYVAKDANGEYIELLPSVIDRVMERQQLIRDKMQAQAELLASEARYRAIVEDQTELICRFQPGGKLTFANAAFCRYFDIRPGDIVFQSLTAILSRKAYQHMRDTLKALTPQTPVATTTQNIKMVDGSVHWLQWTGRAIFGDSYKLREYQLVGRDITELKLAEEALREGEEKNNALLNAIPDPILRIDRHGTCVDLRPDKDRSLNLSPDFIGKNIAEFFPPDVVTLLQDHLNKIFREGTGQMFQFELRQGESVSYHEVRLVFAGGKEALAIIRDITTQGGG</sequence>
<dbReference type="CDD" id="cd00156">
    <property type="entry name" value="REC"/>
    <property type="match status" value="1"/>
</dbReference>
<dbReference type="KEGG" id="mana:MAMMFC1_02706"/>
<dbReference type="InterPro" id="IPR013656">
    <property type="entry name" value="PAS_4"/>
</dbReference>
<dbReference type="AlphaFoldDB" id="A0A348ALS3"/>
<name>A0A348ALS3_9FIRM</name>
<dbReference type="GO" id="GO:0000160">
    <property type="term" value="P:phosphorelay signal transduction system"/>
    <property type="evidence" value="ECO:0007669"/>
    <property type="project" value="InterPro"/>
</dbReference>
<dbReference type="Gene3D" id="3.30.450.20">
    <property type="entry name" value="PAS domain"/>
    <property type="match status" value="2"/>
</dbReference>
<dbReference type="InterPro" id="IPR001789">
    <property type="entry name" value="Sig_transdc_resp-reg_receiver"/>
</dbReference>
<protein>
    <submittedName>
        <fullName evidence="4">Transcriptional activator protein CzcR</fullName>
    </submittedName>
</protein>
<dbReference type="SUPFAM" id="SSF52172">
    <property type="entry name" value="CheY-like"/>
    <property type="match status" value="1"/>
</dbReference>
<dbReference type="Gene3D" id="3.40.50.2300">
    <property type="match status" value="1"/>
</dbReference>
<dbReference type="Pfam" id="PF13426">
    <property type="entry name" value="PAS_9"/>
    <property type="match status" value="1"/>
</dbReference>
<evidence type="ECO:0000313" key="5">
    <source>
        <dbReference type="Proteomes" id="UP000276437"/>
    </source>
</evidence>
<accession>A0A348ALS3</accession>
<dbReference type="SMART" id="SM00091">
    <property type="entry name" value="PAS"/>
    <property type="match status" value="2"/>
</dbReference>
<dbReference type="OrthoDB" id="1706569at2"/>
<gene>
    <name evidence="4" type="primary">czcR</name>
    <name evidence="4" type="ORF">MAMMFC1_02706</name>
</gene>
<evidence type="ECO:0000256" key="1">
    <source>
        <dbReference type="PROSITE-ProRule" id="PRU00169"/>
    </source>
</evidence>
<dbReference type="SUPFAM" id="SSF55785">
    <property type="entry name" value="PYP-like sensor domain (PAS domain)"/>
    <property type="match status" value="2"/>
</dbReference>
<keyword evidence="5" id="KW-1185">Reference proteome</keyword>
<organism evidence="4 5">
    <name type="scientific">Methylomusa anaerophila</name>
    <dbReference type="NCBI Taxonomy" id="1930071"/>
    <lineage>
        <taxon>Bacteria</taxon>
        <taxon>Bacillati</taxon>
        <taxon>Bacillota</taxon>
        <taxon>Negativicutes</taxon>
        <taxon>Selenomonadales</taxon>
        <taxon>Sporomusaceae</taxon>
        <taxon>Methylomusa</taxon>
    </lineage>
</organism>
<dbReference type="PANTHER" id="PTHR43228:SF1">
    <property type="entry name" value="TWO-COMPONENT RESPONSE REGULATOR ARR22"/>
    <property type="match status" value="1"/>
</dbReference>
<dbReference type="EMBL" id="AP018449">
    <property type="protein sequence ID" value="BBB92021.1"/>
    <property type="molecule type" value="Genomic_DNA"/>
</dbReference>
<feature type="domain" description="Response regulatory" evidence="2">
    <location>
        <begin position="20"/>
        <end position="131"/>
    </location>
</feature>
<dbReference type="InterPro" id="IPR000014">
    <property type="entry name" value="PAS"/>
</dbReference>
<dbReference type="PROSITE" id="PS50110">
    <property type="entry name" value="RESPONSE_REGULATORY"/>
    <property type="match status" value="1"/>
</dbReference>
<evidence type="ECO:0000259" key="3">
    <source>
        <dbReference type="PROSITE" id="PS50113"/>
    </source>
</evidence>
<evidence type="ECO:0000259" key="2">
    <source>
        <dbReference type="PROSITE" id="PS50110"/>
    </source>
</evidence>
<dbReference type="InterPro" id="IPR052048">
    <property type="entry name" value="ST_Response_Regulator"/>
</dbReference>
<dbReference type="InterPro" id="IPR011006">
    <property type="entry name" value="CheY-like_superfamily"/>
</dbReference>
<evidence type="ECO:0000313" key="4">
    <source>
        <dbReference type="EMBL" id="BBB92021.1"/>
    </source>
</evidence>
<dbReference type="Proteomes" id="UP000276437">
    <property type="component" value="Chromosome"/>
</dbReference>
<dbReference type="NCBIfam" id="TIGR00229">
    <property type="entry name" value="sensory_box"/>
    <property type="match status" value="1"/>
</dbReference>
<dbReference type="PROSITE" id="PS50113">
    <property type="entry name" value="PAC"/>
    <property type="match status" value="1"/>
</dbReference>
<proteinExistence type="predicted"/>
<reference evidence="4 5" key="1">
    <citation type="journal article" date="2018" name="Int. J. Syst. Evol. Microbiol.">
        <title>Methylomusa anaerophila gen. nov., sp. nov., an anaerobic methanol-utilizing bacterium isolated from a microbial fuel cell.</title>
        <authorList>
            <person name="Amano N."/>
            <person name="Yamamuro A."/>
            <person name="Miyahara M."/>
            <person name="Kouzuma A."/>
            <person name="Abe T."/>
            <person name="Watanabe K."/>
        </authorList>
    </citation>
    <scope>NUCLEOTIDE SEQUENCE [LARGE SCALE GENOMIC DNA]</scope>
    <source>
        <strain evidence="4 5">MMFC1</strain>
    </source>
</reference>
<dbReference type="InterPro" id="IPR035965">
    <property type="entry name" value="PAS-like_dom_sf"/>
</dbReference>
<keyword evidence="1" id="KW-0597">Phosphoprotein</keyword>
<dbReference type="CDD" id="cd00130">
    <property type="entry name" value="PAS"/>
    <property type="match status" value="2"/>
</dbReference>
<dbReference type="Pfam" id="PF08448">
    <property type="entry name" value="PAS_4"/>
    <property type="match status" value="1"/>
</dbReference>